<name>A0A1W2A500_9FLAO</name>
<reference evidence="1 2" key="1">
    <citation type="submission" date="2017-04" db="EMBL/GenBank/DDBJ databases">
        <authorList>
            <person name="Afonso C.L."/>
            <person name="Miller P.J."/>
            <person name="Scott M.A."/>
            <person name="Spackman E."/>
            <person name="Goraichik I."/>
            <person name="Dimitrov K.M."/>
            <person name="Suarez D.L."/>
            <person name="Swayne D.E."/>
        </authorList>
    </citation>
    <scope>NUCLEOTIDE SEQUENCE [LARGE SCALE GENOMIC DNA]</scope>
    <source>
        <strain evidence="1 2">DSM 21164</strain>
    </source>
</reference>
<accession>A0A1W2A500</accession>
<sequence length="308" mass="36645">MKTILSLLIFLTIGYTSQKKQSIIEFQGKTDLEKYDELIWSGMLHFKDMDFENSLSNFQAAFKIKDDENATDYFYAAAAALNLKLDEIAKNLIITAIRKTNASEIYFDSFKEFNSFRQNRLFSDIKADYANFKSDYINNLKYPEIYKEIELLAEKDQKVRTDGSSKKKMHKIDSLNIERLIAINKQYGWFDKQWLLLWHQRGTHRDDNYVWNYFRPLINDKIEKGELRKSYWARFDDEKSISEGKRVQIYGTYWHNYDQFPVENVTKVDSLRNSVGLPPLAYMKKVYDIPLPNGYKEKLPQEMYIKNY</sequence>
<keyword evidence="2" id="KW-1185">Reference proteome</keyword>
<dbReference type="STRING" id="504486.SAMN05660703_1832"/>
<dbReference type="AlphaFoldDB" id="A0A1W2A500"/>
<dbReference type="EMBL" id="FWXO01000002">
    <property type="protein sequence ID" value="SMC55730.1"/>
    <property type="molecule type" value="Genomic_DNA"/>
</dbReference>
<organism evidence="1 2">
    <name type="scientific">Cellulophaga tyrosinoxydans</name>
    <dbReference type="NCBI Taxonomy" id="504486"/>
    <lineage>
        <taxon>Bacteria</taxon>
        <taxon>Pseudomonadati</taxon>
        <taxon>Bacteroidota</taxon>
        <taxon>Flavobacteriia</taxon>
        <taxon>Flavobacteriales</taxon>
        <taxon>Flavobacteriaceae</taxon>
        <taxon>Cellulophaga</taxon>
    </lineage>
</organism>
<dbReference type="RefSeq" id="WP_084061169.1">
    <property type="nucleotide sequence ID" value="NZ_FWXO01000002.1"/>
</dbReference>
<evidence type="ECO:0000313" key="1">
    <source>
        <dbReference type="EMBL" id="SMC55730.1"/>
    </source>
</evidence>
<protein>
    <submittedName>
        <fullName evidence="1">Uncharacterized protein</fullName>
    </submittedName>
</protein>
<evidence type="ECO:0000313" key="2">
    <source>
        <dbReference type="Proteomes" id="UP000192360"/>
    </source>
</evidence>
<dbReference type="OrthoDB" id="1346030at2"/>
<proteinExistence type="predicted"/>
<gene>
    <name evidence="1" type="ORF">SAMN05660703_1832</name>
</gene>
<dbReference type="Proteomes" id="UP000192360">
    <property type="component" value="Unassembled WGS sequence"/>
</dbReference>